<keyword evidence="3" id="KW-0418">Kinase</keyword>
<evidence type="ECO:0000256" key="6">
    <source>
        <dbReference type="SAM" id="MobiDB-lite"/>
    </source>
</evidence>
<keyword evidence="9" id="KW-1185">Reference proteome</keyword>
<dbReference type="SUPFAM" id="SSF52540">
    <property type="entry name" value="P-loop containing nucleoside triphosphate hydrolases"/>
    <property type="match status" value="1"/>
</dbReference>
<comment type="caution">
    <text evidence="8">The sequence shown here is derived from an EMBL/GenBank/DDBJ whole genome shotgun (WGS) entry which is preliminary data.</text>
</comment>
<sequence>MNQMTPGKMRGSLLERAGSLYDFSAPPSAPPIADPAPTAPPQTDLATRTATPPPRVRGAQRRVAIDRDQLAERGMLLPGGPVTALAEEFRMVKRQLLLTSQALAAGDPARSRMILVSSAQPNEGKTFCAINLAMSLAAEKDVEILLVDADFAKPDIVATLGVEDGPGLLDAIADPQADVEDHILATDIAQLSVLPAGARSNSDTELLASKRGRQVIESLAAADPRRIVLFDSPPILAASHASVLASLVGQVLVVVRADGTSESDLRDAVAGIDTCEHIHLTLNAVTYQPGGRRLGTYYGEQPK</sequence>
<dbReference type="InterPro" id="IPR025669">
    <property type="entry name" value="AAA_dom"/>
</dbReference>
<dbReference type="RefSeq" id="WP_140047498.1">
    <property type="nucleotide sequence ID" value="NZ_BAAAEV010000001.1"/>
</dbReference>
<dbReference type="InterPro" id="IPR027417">
    <property type="entry name" value="P-loop_NTPase"/>
</dbReference>
<feature type="domain" description="AAA" evidence="7">
    <location>
        <begin position="113"/>
        <end position="260"/>
    </location>
</feature>
<organism evidence="8 9">
    <name type="scientific">Sphingomonas japonica</name>
    <dbReference type="NCBI Taxonomy" id="511662"/>
    <lineage>
        <taxon>Bacteria</taxon>
        <taxon>Pseudomonadati</taxon>
        <taxon>Pseudomonadota</taxon>
        <taxon>Alphaproteobacteria</taxon>
        <taxon>Sphingomonadales</taxon>
        <taxon>Sphingomonadaceae</taxon>
        <taxon>Sphingomonas</taxon>
    </lineage>
</organism>
<evidence type="ECO:0000256" key="4">
    <source>
        <dbReference type="ARBA" id="ARBA00022840"/>
    </source>
</evidence>
<keyword evidence="5" id="KW-0829">Tyrosine-protein kinase</keyword>
<dbReference type="InterPro" id="IPR005702">
    <property type="entry name" value="Wzc-like_C"/>
</dbReference>
<dbReference type="Gene3D" id="3.40.50.300">
    <property type="entry name" value="P-loop containing nucleotide triphosphate hydrolases"/>
    <property type="match status" value="1"/>
</dbReference>
<keyword evidence="4" id="KW-0067">ATP-binding</keyword>
<proteinExistence type="predicted"/>
<dbReference type="Proteomes" id="UP000788153">
    <property type="component" value="Unassembled WGS sequence"/>
</dbReference>
<name>A0ABX0U4Q0_9SPHN</name>
<accession>A0ABX0U4Q0</accession>
<feature type="region of interest" description="Disordered" evidence="6">
    <location>
        <begin position="21"/>
        <end position="58"/>
    </location>
</feature>
<reference evidence="8 9" key="1">
    <citation type="submission" date="2020-03" db="EMBL/GenBank/DDBJ databases">
        <title>Genomic Encyclopedia of Type Strains, Phase IV (KMG-IV): sequencing the most valuable type-strain genomes for metagenomic binning, comparative biology and taxonomic classification.</title>
        <authorList>
            <person name="Goeker M."/>
        </authorList>
    </citation>
    <scope>NUCLEOTIDE SEQUENCE [LARGE SCALE GENOMIC DNA]</scope>
    <source>
        <strain evidence="8 9">DSM 22753</strain>
    </source>
</reference>
<dbReference type="EMBL" id="JAASQP010000001">
    <property type="protein sequence ID" value="NIJ25030.1"/>
    <property type="molecule type" value="Genomic_DNA"/>
</dbReference>
<evidence type="ECO:0000256" key="5">
    <source>
        <dbReference type="ARBA" id="ARBA00023137"/>
    </source>
</evidence>
<keyword evidence="2" id="KW-0547">Nucleotide-binding</keyword>
<evidence type="ECO:0000256" key="1">
    <source>
        <dbReference type="ARBA" id="ARBA00022679"/>
    </source>
</evidence>
<dbReference type="PANTHER" id="PTHR32309">
    <property type="entry name" value="TYROSINE-PROTEIN KINASE"/>
    <property type="match status" value="1"/>
</dbReference>
<dbReference type="PANTHER" id="PTHR32309:SF31">
    <property type="entry name" value="CAPSULAR EXOPOLYSACCHARIDE FAMILY"/>
    <property type="match status" value="1"/>
</dbReference>
<dbReference type="InterPro" id="IPR050445">
    <property type="entry name" value="Bact_polysacc_biosynth/exp"/>
</dbReference>
<dbReference type="Pfam" id="PF13614">
    <property type="entry name" value="AAA_31"/>
    <property type="match status" value="1"/>
</dbReference>
<gene>
    <name evidence="8" type="ORF">FHT01_002572</name>
</gene>
<evidence type="ECO:0000313" key="8">
    <source>
        <dbReference type="EMBL" id="NIJ25030.1"/>
    </source>
</evidence>
<evidence type="ECO:0000256" key="2">
    <source>
        <dbReference type="ARBA" id="ARBA00022741"/>
    </source>
</evidence>
<protein>
    <submittedName>
        <fullName evidence="8">Exopolysaccharide/PEP-CTERM locus tyrosine autokinase</fullName>
    </submittedName>
</protein>
<dbReference type="CDD" id="cd05387">
    <property type="entry name" value="BY-kinase"/>
    <property type="match status" value="1"/>
</dbReference>
<feature type="compositionally biased region" description="Pro residues" evidence="6">
    <location>
        <begin position="27"/>
        <end position="40"/>
    </location>
</feature>
<evidence type="ECO:0000256" key="3">
    <source>
        <dbReference type="ARBA" id="ARBA00022777"/>
    </source>
</evidence>
<keyword evidence="1" id="KW-0808">Transferase</keyword>
<evidence type="ECO:0000259" key="7">
    <source>
        <dbReference type="Pfam" id="PF13614"/>
    </source>
</evidence>
<evidence type="ECO:0000313" key="9">
    <source>
        <dbReference type="Proteomes" id="UP000788153"/>
    </source>
</evidence>